<keyword evidence="2" id="KW-1185">Reference proteome</keyword>
<name>A0A371EZ04_MUCPR</name>
<proteinExistence type="predicted"/>
<evidence type="ECO:0000313" key="2">
    <source>
        <dbReference type="Proteomes" id="UP000257109"/>
    </source>
</evidence>
<accession>A0A371EZ04</accession>
<dbReference type="AlphaFoldDB" id="A0A371EZ04"/>
<sequence length="134" mass="15406">MCDASNSALGAILGQRAGVGQPVHIKDKKDAENFVADHLSRIEKESELMPIRDEFPDDQLLHMKTTTPWFADICNYVATSQFPPEASQIYKEKLQSNAKYYIWDDPYLWRLCSDKIIRRCIPDAEINSVLQFCH</sequence>
<dbReference type="EMBL" id="QJKJ01011442">
    <property type="protein sequence ID" value="RDX71163.1"/>
    <property type="molecule type" value="Genomic_DNA"/>
</dbReference>
<organism evidence="1 2">
    <name type="scientific">Mucuna pruriens</name>
    <name type="common">Velvet bean</name>
    <name type="synonym">Dolichos pruriens</name>
    <dbReference type="NCBI Taxonomy" id="157652"/>
    <lineage>
        <taxon>Eukaryota</taxon>
        <taxon>Viridiplantae</taxon>
        <taxon>Streptophyta</taxon>
        <taxon>Embryophyta</taxon>
        <taxon>Tracheophyta</taxon>
        <taxon>Spermatophyta</taxon>
        <taxon>Magnoliopsida</taxon>
        <taxon>eudicotyledons</taxon>
        <taxon>Gunneridae</taxon>
        <taxon>Pentapetalae</taxon>
        <taxon>rosids</taxon>
        <taxon>fabids</taxon>
        <taxon>Fabales</taxon>
        <taxon>Fabaceae</taxon>
        <taxon>Papilionoideae</taxon>
        <taxon>50 kb inversion clade</taxon>
        <taxon>NPAAA clade</taxon>
        <taxon>indigoferoid/millettioid clade</taxon>
        <taxon>Phaseoleae</taxon>
        <taxon>Mucuna</taxon>
    </lineage>
</organism>
<gene>
    <name evidence="1" type="ORF">CR513_49524</name>
</gene>
<dbReference type="Proteomes" id="UP000257109">
    <property type="component" value="Unassembled WGS sequence"/>
</dbReference>
<feature type="non-terminal residue" evidence="1">
    <location>
        <position position="1"/>
    </location>
</feature>
<evidence type="ECO:0000313" key="1">
    <source>
        <dbReference type="EMBL" id="RDX71163.1"/>
    </source>
</evidence>
<evidence type="ECO:0008006" key="3">
    <source>
        <dbReference type="Google" id="ProtNLM"/>
    </source>
</evidence>
<protein>
    <recommendedName>
        <fullName evidence="3">Reverse transcriptase/retrotransposon-derived protein RNase H-like domain-containing protein</fullName>
    </recommendedName>
</protein>
<reference evidence="1" key="1">
    <citation type="submission" date="2018-05" db="EMBL/GenBank/DDBJ databases">
        <title>Draft genome of Mucuna pruriens seed.</title>
        <authorList>
            <person name="Nnadi N.E."/>
            <person name="Vos R."/>
            <person name="Hasami M.H."/>
            <person name="Devisetty U.K."/>
            <person name="Aguiy J.C."/>
        </authorList>
    </citation>
    <scope>NUCLEOTIDE SEQUENCE [LARGE SCALE GENOMIC DNA]</scope>
    <source>
        <strain evidence="1">JCA_2017</strain>
    </source>
</reference>
<comment type="caution">
    <text evidence="1">The sequence shown here is derived from an EMBL/GenBank/DDBJ whole genome shotgun (WGS) entry which is preliminary data.</text>
</comment>